<protein>
    <recommendedName>
        <fullName evidence="1">BACK domain-containing protein</fullName>
    </recommendedName>
</protein>
<reference evidence="2 3" key="1">
    <citation type="submission" date="2020-04" db="EMBL/GenBank/DDBJ databases">
        <authorList>
            <person name="Alioto T."/>
            <person name="Alioto T."/>
            <person name="Gomez Garrido J."/>
        </authorList>
    </citation>
    <scope>NUCLEOTIDE SEQUENCE [LARGE SCALE GENOMIC DNA]</scope>
</reference>
<name>A0A8S1CZW3_9INSE</name>
<evidence type="ECO:0000313" key="2">
    <source>
        <dbReference type="EMBL" id="CAB3376262.1"/>
    </source>
</evidence>
<dbReference type="Gene3D" id="1.25.40.420">
    <property type="match status" value="1"/>
</dbReference>
<evidence type="ECO:0000313" key="3">
    <source>
        <dbReference type="Proteomes" id="UP000494165"/>
    </source>
</evidence>
<dbReference type="Pfam" id="PF07707">
    <property type="entry name" value="BACK"/>
    <property type="match status" value="1"/>
</dbReference>
<organism evidence="2 3">
    <name type="scientific">Cloeon dipterum</name>
    <dbReference type="NCBI Taxonomy" id="197152"/>
    <lineage>
        <taxon>Eukaryota</taxon>
        <taxon>Metazoa</taxon>
        <taxon>Ecdysozoa</taxon>
        <taxon>Arthropoda</taxon>
        <taxon>Hexapoda</taxon>
        <taxon>Insecta</taxon>
        <taxon>Pterygota</taxon>
        <taxon>Palaeoptera</taxon>
        <taxon>Ephemeroptera</taxon>
        <taxon>Pisciforma</taxon>
        <taxon>Baetidae</taxon>
        <taxon>Cloeon</taxon>
    </lineage>
</organism>
<evidence type="ECO:0000259" key="1">
    <source>
        <dbReference type="Pfam" id="PF07707"/>
    </source>
</evidence>
<dbReference type="EMBL" id="CADEPI010000126">
    <property type="protein sequence ID" value="CAB3376262.1"/>
    <property type="molecule type" value="Genomic_DNA"/>
</dbReference>
<accession>A0A8S1CZW3</accession>
<dbReference type="Proteomes" id="UP000494165">
    <property type="component" value="Unassembled WGS sequence"/>
</dbReference>
<keyword evidence="3" id="KW-1185">Reference proteome</keyword>
<dbReference type="AlphaFoldDB" id="A0A8S1CZW3"/>
<gene>
    <name evidence="2" type="ORF">CLODIP_2_CD04896</name>
</gene>
<proteinExistence type="predicted"/>
<dbReference type="InterPro" id="IPR011705">
    <property type="entry name" value="BACK"/>
</dbReference>
<sequence length="455" mass="52586">MTCEENEGTIQLLDPKDGQILKVRKVKKEKLLKGKRVYRETLLNEFPEKSIKVKNVGPCIFDVIIDYLETDSITNQEIEQVVKWIDLAVKSNRDTMDRLKAASADLLISSHLINKGNVWKILSENINVEAIASACEETLCMNAEELLKSPEFFQLELNVISHFLKLEGLRVDSEMLLVRACVAYNRQLKREVENVSFRKYFLPHLRLLTLTVAELSEIEYLLTLNEKIILVHLILEKEYFLNIDDLVKTGSIKRNQLCSERQVRYSGDFKTLEIVPDDEILDLAGVFRNGLFSTIKQSTSEFELSFVALKNIRIRRILMFTPVHLLTDDFCCPDVVKSLEIRQKERIMIMCGNFTLTCEVRKEEKLLATNEYKSDGLFEFNRLGLFHTDIPVSKSAKLTLKITSRADWKMRHIEIQKVKDFLKKDAIGDGIVSDLTLSSKNERYTVFKSIQYTIE</sequence>
<comment type="caution">
    <text evidence="2">The sequence shown here is derived from an EMBL/GenBank/DDBJ whole genome shotgun (WGS) entry which is preliminary data.</text>
</comment>
<feature type="domain" description="BACK" evidence="1">
    <location>
        <begin position="122"/>
        <end position="216"/>
    </location>
</feature>